<proteinExistence type="predicted"/>
<protein>
    <submittedName>
        <fullName evidence="1">Uncharacterized protein</fullName>
    </submittedName>
</protein>
<keyword evidence="2" id="KW-1185">Reference proteome</keyword>
<reference evidence="2" key="1">
    <citation type="journal article" date="2018" name="Nat. Microbiol.">
        <title>Leveraging single-cell genomics to expand the fungal tree of life.</title>
        <authorList>
            <person name="Ahrendt S.R."/>
            <person name="Quandt C.A."/>
            <person name="Ciobanu D."/>
            <person name="Clum A."/>
            <person name="Salamov A."/>
            <person name="Andreopoulos B."/>
            <person name="Cheng J.F."/>
            <person name="Woyke T."/>
            <person name="Pelin A."/>
            <person name="Henrissat B."/>
            <person name="Reynolds N.K."/>
            <person name="Benny G.L."/>
            <person name="Smith M.E."/>
            <person name="James T.Y."/>
            <person name="Grigoriev I.V."/>
        </authorList>
    </citation>
    <scope>NUCLEOTIDE SEQUENCE [LARGE SCALE GENOMIC DNA]</scope>
    <source>
        <strain evidence="2">Baker2002</strain>
    </source>
</reference>
<dbReference type="Pfam" id="PF21736">
    <property type="entry name" value="REC102"/>
    <property type="match status" value="1"/>
</dbReference>
<sequence length="286" mass="32252">MLRFQSGDAVCEISYSVDCRTHKFILPRSILTVSVSVKINGHGFGDDNEIAVRLQDRFAASQFWSDLGYAVVGHETESDNVSVLSTDTIYSDQDEPCAGKLNEECNPVDSTQLCVDLRCTVFDSIVPGLALDIDIGYLRNLVVDFSMHTPGSKMYFHVLMENLRYALSSLFLNLELRFPFVFSYYGRQLVQLNYTSLTRTMAMLATPLDGSEPDEPSLVQLVALAKLQRAILSEFNTLNVMKECDMSYYRTRLCREYANKLVKEDPKMSIKSKAFRVAVFDASDCV</sequence>
<gene>
    <name evidence="1" type="ORF">METBISCDRAFT_21852</name>
</gene>
<dbReference type="OrthoDB" id="4079109at2759"/>
<evidence type="ECO:0000313" key="2">
    <source>
        <dbReference type="Proteomes" id="UP000268321"/>
    </source>
</evidence>
<evidence type="ECO:0000313" key="1">
    <source>
        <dbReference type="EMBL" id="RKP31940.1"/>
    </source>
</evidence>
<dbReference type="InterPro" id="IPR048920">
    <property type="entry name" value="REC102"/>
</dbReference>
<accession>A0A4P9ZIR6</accession>
<dbReference type="EMBL" id="ML004435">
    <property type="protein sequence ID" value="RKP31940.1"/>
    <property type="molecule type" value="Genomic_DNA"/>
</dbReference>
<dbReference type="Proteomes" id="UP000268321">
    <property type="component" value="Unassembled WGS sequence"/>
</dbReference>
<dbReference type="AlphaFoldDB" id="A0A4P9ZIR6"/>
<organism evidence="1 2">
    <name type="scientific">Metschnikowia bicuspidata</name>
    <dbReference type="NCBI Taxonomy" id="27322"/>
    <lineage>
        <taxon>Eukaryota</taxon>
        <taxon>Fungi</taxon>
        <taxon>Dikarya</taxon>
        <taxon>Ascomycota</taxon>
        <taxon>Saccharomycotina</taxon>
        <taxon>Pichiomycetes</taxon>
        <taxon>Metschnikowiaceae</taxon>
        <taxon>Metschnikowia</taxon>
    </lineage>
</organism>
<name>A0A4P9ZIR6_9ASCO</name>